<name>A0A022RX60_ERYGU</name>
<keyword evidence="2" id="KW-0812">Transmembrane</keyword>
<evidence type="ECO:0000313" key="5">
    <source>
        <dbReference type="Proteomes" id="UP000030748"/>
    </source>
</evidence>
<keyword evidence="2" id="KW-0472">Membrane</keyword>
<dbReference type="PANTHER" id="PTHR16166:SF130">
    <property type="entry name" value="PROTEIN SORTING-ASSOCIATED PROTEIN, PUTATIVE (DUF1162)-RELATED"/>
    <property type="match status" value="1"/>
</dbReference>
<keyword evidence="2" id="KW-1133">Transmembrane helix</keyword>
<evidence type="ECO:0000256" key="1">
    <source>
        <dbReference type="SAM" id="MobiDB-lite"/>
    </source>
</evidence>
<dbReference type="STRING" id="4155.A0A022RX60"/>
<dbReference type="eggNOG" id="KOG1809">
    <property type="taxonomic scope" value="Eukaryota"/>
</dbReference>
<evidence type="ECO:0000313" key="4">
    <source>
        <dbReference type="EMBL" id="EYU44333.1"/>
    </source>
</evidence>
<dbReference type="Pfam" id="PF25036">
    <property type="entry name" value="VPS13_VAB"/>
    <property type="match status" value="1"/>
</dbReference>
<keyword evidence="5" id="KW-1185">Reference proteome</keyword>
<dbReference type="InterPro" id="IPR026847">
    <property type="entry name" value="VPS13"/>
</dbReference>
<organism evidence="4 5">
    <name type="scientific">Erythranthe guttata</name>
    <name type="common">Yellow monkey flower</name>
    <name type="synonym">Mimulus guttatus</name>
    <dbReference type="NCBI Taxonomy" id="4155"/>
    <lineage>
        <taxon>Eukaryota</taxon>
        <taxon>Viridiplantae</taxon>
        <taxon>Streptophyta</taxon>
        <taxon>Embryophyta</taxon>
        <taxon>Tracheophyta</taxon>
        <taxon>Spermatophyta</taxon>
        <taxon>Magnoliopsida</taxon>
        <taxon>eudicotyledons</taxon>
        <taxon>Gunneridae</taxon>
        <taxon>Pentapetalae</taxon>
        <taxon>asterids</taxon>
        <taxon>lamiids</taxon>
        <taxon>Lamiales</taxon>
        <taxon>Phrymaceae</taxon>
        <taxon>Erythranthe</taxon>
    </lineage>
</organism>
<sequence length="3157" mass="353745">MFFNDVIQRRLAALLRPWLRGDEELELKLGFLRSNGTLNDVGLNTAALNASLDDPSKFCFKEATAEQLSLQFSPFSSAAFTLVVRGLRVVLSLGEEVDEEGVKWRRDQRDTSPEERNNVLEEIDPEGCALHSSIRKISDITTRKWRTALLNTVIRHCHLELHDVHVILQSPCLRDSSCSLLMKKFRAGSQIRPHKCFIRGLMSSPFLPFEENLFDFDIRSFEITLNSENRKSSVFPATNMLVVVNSSHLQSTSFCFHVPALKFIFSSSDLSVILLFCGLLSKEYRYVRSGRQLWNIVAANRSSLLPASKLSLINIVGVVCLWLRYTKTYQSMLLLVGYPADEIMKRSATLMYYDAAYSKSVRSQWKLIAETEKDLPLEAIAVARRIVRYRVASRGPGELGNFDDVLAARPFSKLCQLVVLMLSTIAGLFVSFARILFLHKILSIFRKRNPHFASSVCEKSILQKNITLKIHEISVALIPDNAVQSTSRGKAVSDTKISYDDLLSLSFSIDGIFVRYMANISEQCFTFASGCLKVLSLSTPTAGASGYLEEHWEKEVEKRQIVIWGEPAEITCLPEETCDAAADIARTSDPYLDRLLGQLWLNWKNTCLKSEEDNMPNVQAPWILCEISSSLIDHGISDSCSRFNCGLVVGKLNFNLEYCSFASTVVLLSQIQSAFRRSRKSVFLHTPMITIDDPPMRDWNNTLASYSSKIEMGIIRLLPEKHVQIGALIVGPCILIPLTNDQFHPETSSNRHRVAHISLEVCNIELLAADNVGLSSHETSEHDVGPEFVELKPQEIDISKSDNGAYSCQRQISLNGYVKFRGLKAYFDETTENLRDQIIVLRPITTQVSYVRKTILDFTLITEYFSFQIFFGVLCESPAFAVDGSGGDISYEEGSITESLYFETGSGQTLSVRSKNASLITNPQVFVNSTYDLKSFDIVLHNSRKSCGLETQMSMIPVDSETGRKSTLNDSSSNGIYISFQQSMVEFMYKGRNLDVVIDTNGVQCIICRYSTECDGMPNKSDLKSLLHSLVFLTEASVYHSKVCFCLRNLEKVLSSASLHTTTDESGSHGITFPTRVDSPLIVSTESLENQWLFTKVTISGIYIAGCQVKDILVNKFEEFNGSFSVGRDFQAISCECRGGSVLLEATAVTMLIEGFTSYYRWISELQPSGRLSGKAVVGQYTSEIAPADGQPSINRQQVQSRKVMWDCVESVSMSLLNLSLVLVERDEYGKLEQLLLEVDFDFNLELVNAVRKISISISKFCMLSQFMHGNLGQKDNDVRTPFSAIMPDESFSSFISKDSSPSLQHKDFDHPDLADASSSSTSVSQRGGSHVGISMRNPGQKDLYISAQRYILKDLRCFLAVEGPVTRDRITPTYSNNIWIGTGSISGFDVTISLCEIKMVLSALGSFSKVSSNVETPKVESRHLSYDHEPGGNTEEMVPDGTIVAIQDVDQHMYIAVKGAESRYDVAGAMHYSLVGERALFRVKYHKPSRWKSQIQYFSLISLYAKDNSGESLRLTCRPRSRFVDVSCSIDSGSALWRMLSFKRDAYEVAIEVESSTSLSKKAFHLVNKKNDCALAFNDGILEFVGKPGNLFKWKVFDDPGPLSNRFPVEGPSSSTAISRELQTYPRDGSDSNVMEMGELVANGNLSGIVVTVDKITLTIVHELSETEEKFPLLQGSISPNQAIIQISNSKLRVMNTFEVILYYFDAQQNKWTEFIQPLEICTFYSQKFLIQGAENSLHGLPSHFYAKIKEVTVLLSELSLDILLFVIGKLDLAGPYAVKSSMVLANCYKVENQTGLTLDCQFYDHQHTSITARQSTTVFLRHLALANQPPEASFFSVQLVQNGFLSTSPIRLSLLEARQFAWRTRIVSSQDSKSFPGPFVVLEISKGIEDGLSIVVSPLLKIYNETDFSLELRFQRPQHVEAESPLLILKAGDILDDAMTAFSATDLSGGLRKALTSLSVGNYMFSFRPNTSDDSNNFSKSSIEWSDDLKGGKPVRLSGLFDKLNYQVRKAFSVNSKKYSLSIANCALKSEEGVVSDIYFLIQTVGKAVPVVNPDNFGYAPGNKNSPVAMQEQKEFFVLPTIQVSNLLHTEIHVSLTDKDPDSSVDSDNTWNEATISCGSAANFYVNPATIYFVVTLTSFGSSCKPVNSHDWVRKLQKQKDEISHLDIELDFGGGKYFAMLRLSRGQRGTLEAGIFTSYALQNDTNASLFCFPTNQKPLSRADMDRFGTSIPLEFGSYLPPNSTTSWFLKCQKLCFKLFEQKTLEAQLDLDVLSGLTEIDLESEELFGSKNIMRLGVSLRPSLTKKVSSQIVSFSSRYVICNESEAAIAIRQCDMEDMEDIITINSKQTIALQLKTVTRKKRETTVIENILRKHAKPQNDSSFFIQFRPDESGLGWSGPVCVSSLGRFFLKFRTYPESQSDHTPYKENLVKFAAIHVVEEASTVVLHFHMPPLTYLPYRIENCLHDAPITYYQKDSSEPETLGARVSTNYVWDNLTLPHKLVVQFHDVHLLREINLDKVRSWKPFYRNKQTRGLGFHLPLEKKPEDKKRTTYSRETVRVGFEVYAEGVTRVLRICEFSDSHKVTRVSRSGRQMRLRVSYFSVHLLEHAKQEVNLGEPSNYEPIIITRLERINLDAIFTDQHKYSHIRVKSLSVDEKWVGAPFAAMLRKHQSEKSDGNEYILHAAVVLLPTGSSVKQVKYLSIVLQPLDLNLDEETLMKIVPFWRSSLSDSNAPRQQYYFDHFEIHPVKIVASFLPGDSNYSYSSTQETLRSLLHSVIKIPAITRKNVELNGVLVTHALITIRELTVKCAQHYSWYAMRAIYIAKGSPLLPPAFASIFDDLASSSLDVFFDPSSGLVNVPGATLGTLKLISKFIDNKGFSGTKRYFGDLGKTLKKAGSNVLFAAVTEVSDSVLKGAETSGFNGMVNGFHQGILKLAMEPLVLSSAFMEGGADRKIKLDRSPGVDELYIEGYLQAMLDTMYKQEYLRVRVVENQVILKNLPPSSSLINEIMDHVKGFLASKSLLKGESSTSYSLRHIRGEREWRIGPTILTLCEHLFVSFVIRVLRKQSGKVVGRIGWKGKLKADEETAIVPVPPVGPIEEQKVKLVWKWGIGRFVLSGIVAYVDGRLCRNIPNPLARRIVSGFLLSFLDQNDDETK</sequence>
<evidence type="ECO:0000259" key="3">
    <source>
        <dbReference type="Pfam" id="PF25036"/>
    </source>
</evidence>
<dbReference type="Proteomes" id="UP000030748">
    <property type="component" value="Unassembled WGS sequence"/>
</dbReference>
<dbReference type="InterPro" id="IPR009543">
    <property type="entry name" value="VPS13_VAB"/>
</dbReference>
<feature type="transmembrane region" description="Helical" evidence="2">
    <location>
        <begin position="417"/>
        <end position="437"/>
    </location>
</feature>
<dbReference type="GO" id="GO:0006623">
    <property type="term" value="P:protein targeting to vacuole"/>
    <property type="evidence" value="ECO:0000318"/>
    <property type="project" value="GO_Central"/>
</dbReference>
<feature type="domain" description="Vacuolar protein sorting-associated protein 13 VPS13 adaptor binding" evidence="3">
    <location>
        <begin position="2075"/>
        <end position="2495"/>
    </location>
</feature>
<reference evidence="4 5" key="1">
    <citation type="journal article" date="2013" name="Proc. Natl. Acad. Sci. U.S.A.">
        <title>Fine-scale variation in meiotic recombination in Mimulus inferred from population shotgun sequencing.</title>
        <authorList>
            <person name="Hellsten U."/>
            <person name="Wright K.M."/>
            <person name="Jenkins J."/>
            <person name="Shu S."/>
            <person name="Yuan Y."/>
            <person name="Wessler S.R."/>
            <person name="Schmutz J."/>
            <person name="Willis J.H."/>
            <person name="Rokhsar D.S."/>
        </authorList>
    </citation>
    <scope>NUCLEOTIDE SEQUENCE [LARGE SCALE GENOMIC DNA]</scope>
    <source>
        <strain evidence="5">cv. DUN x IM62</strain>
    </source>
</reference>
<dbReference type="EMBL" id="KI630214">
    <property type="protein sequence ID" value="EYU44333.1"/>
    <property type="molecule type" value="Genomic_DNA"/>
</dbReference>
<dbReference type="PANTHER" id="PTHR16166">
    <property type="entry name" value="VACUOLAR PROTEIN SORTING-ASSOCIATED PROTEIN VPS13"/>
    <property type="match status" value="1"/>
</dbReference>
<gene>
    <name evidence="4" type="ORF">MIMGU_mgv1a000009mg</name>
</gene>
<evidence type="ECO:0000256" key="2">
    <source>
        <dbReference type="SAM" id="Phobius"/>
    </source>
</evidence>
<proteinExistence type="predicted"/>
<protein>
    <recommendedName>
        <fullName evidence="3">Vacuolar protein sorting-associated protein 13 VPS13 adaptor binding domain-containing protein</fullName>
    </recommendedName>
</protein>
<feature type="region of interest" description="Disordered" evidence="1">
    <location>
        <begin position="1314"/>
        <end position="1336"/>
    </location>
</feature>
<dbReference type="GO" id="GO:0045053">
    <property type="term" value="P:protein retention in Golgi apparatus"/>
    <property type="evidence" value="ECO:0000318"/>
    <property type="project" value="GO_Central"/>
</dbReference>
<accession>A0A022RX60</accession>